<evidence type="ECO:0000256" key="7">
    <source>
        <dbReference type="ARBA" id="ARBA00023118"/>
    </source>
</evidence>
<evidence type="ECO:0000259" key="10">
    <source>
        <dbReference type="Pfam" id="PF01930"/>
    </source>
</evidence>
<evidence type="ECO:0000256" key="2">
    <source>
        <dbReference type="ARBA" id="ARBA00022723"/>
    </source>
</evidence>
<proteinExistence type="inferred from homology"/>
<dbReference type="GO" id="GO:0051607">
    <property type="term" value="P:defense response to virus"/>
    <property type="evidence" value="ECO:0007669"/>
    <property type="project" value="UniProtKB-KW"/>
</dbReference>
<gene>
    <name evidence="11" type="ORF">GCM10010185_52510</name>
</gene>
<keyword evidence="4 9" id="KW-0269">Exonuclease</keyword>
<comment type="caution">
    <text evidence="11">The sequence shown here is derived from an EMBL/GenBank/DDBJ whole genome shotgun (WGS) entry which is preliminary data.</text>
</comment>
<evidence type="ECO:0000256" key="1">
    <source>
        <dbReference type="ARBA" id="ARBA00022722"/>
    </source>
</evidence>
<dbReference type="InterPro" id="IPR011604">
    <property type="entry name" value="PDDEXK-like_dom_sf"/>
</dbReference>
<keyword evidence="6 9" id="KW-0411">Iron-sulfur</keyword>
<keyword evidence="12" id="KW-1185">Reference proteome</keyword>
<comment type="cofactor">
    <cofactor evidence="9">
        <name>Mg(2+)</name>
        <dbReference type="ChEBI" id="CHEBI:18420"/>
    </cofactor>
    <cofactor evidence="9">
        <name>Mn(2+)</name>
        <dbReference type="ChEBI" id="CHEBI:29035"/>
    </cofactor>
    <text evidence="9">Mg(2+) or Mn(2+) required for ssDNA cleavage activity.</text>
</comment>
<organism evidence="11 12">
    <name type="scientific">Saccharothrix coeruleofusca</name>
    <dbReference type="NCBI Taxonomy" id="33919"/>
    <lineage>
        <taxon>Bacteria</taxon>
        <taxon>Bacillati</taxon>
        <taxon>Actinomycetota</taxon>
        <taxon>Actinomycetes</taxon>
        <taxon>Pseudonocardiales</taxon>
        <taxon>Pseudonocardiaceae</taxon>
        <taxon>Saccharothrix</taxon>
    </lineage>
</organism>
<keyword evidence="7 9" id="KW-0051">Antiviral defense</keyword>
<evidence type="ECO:0000256" key="9">
    <source>
        <dbReference type="RuleBase" id="RU365022"/>
    </source>
</evidence>
<evidence type="ECO:0000256" key="3">
    <source>
        <dbReference type="ARBA" id="ARBA00022801"/>
    </source>
</evidence>
<dbReference type="NCBIfam" id="TIGR00372">
    <property type="entry name" value="cas4"/>
    <property type="match status" value="1"/>
</dbReference>
<reference evidence="11" key="1">
    <citation type="journal article" date="2014" name="Int. J. Syst. Evol. Microbiol.">
        <title>Complete genome sequence of Corynebacterium casei LMG S-19264T (=DSM 44701T), isolated from a smear-ripened cheese.</title>
        <authorList>
            <consortium name="US DOE Joint Genome Institute (JGI-PGF)"/>
            <person name="Walter F."/>
            <person name="Albersmeier A."/>
            <person name="Kalinowski J."/>
            <person name="Ruckert C."/>
        </authorList>
    </citation>
    <scope>NUCLEOTIDE SEQUENCE</scope>
    <source>
        <strain evidence="11">JCM 3313</strain>
    </source>
</reference>
<reference evidence="11" key="2">
    <citation type="submission" date="2020-09" db="EMBL/GenBank/DDBJ databases">
        <authorList>
            <person name="Sun Q."/>
            <person name="Ohkuma M."/>
        </authorList>
    </citation>
    <scope>NUCLEOTIDE SEQUENCE</scope>
    <source>
        <strain evidence="11">JCM 3313</strain>
    </source>
</reference>
<feature type="domain" description="DUF83" evidence="10">
    <location>
        <begin position="15"/>
        <end position="189"/>
    </location>
</feature>
<evidence type="ECO:0000256" key="6">
    <source>
        <dbReference type="ARBA" id="ARBA00023014"/>
    </source>
</evidence>
<comment type="similarity">
    <text evidence="9">Belongs to the CRISPR-associated exonuclease Cas4 family.</text>
</comment>
<keyword evidence="2 9" id="KW-0479">Metal-binding</keyword>
<evidence type="ECO:0000256" key="4">
    <source>
        <dbReference type="ARBA" id="ARBA00022839"/>
    </source>
</evidence>
<evidence type="ECO:0000313" key="11">
    <source>
        <dbReference type="EMBL" id="GGP72653.1"/>
    </source>
</evidence>
<dbReference type="GO" id="GO:0051536">
    <property type="term" value="F:iron-sulfur cluster binding"/>
    <property type="evidence" value="ECO:0007669"/>
    <property type="project" value="UniProtKB-KW"/>
</dbReference>
<accession>A0A918AQV4</accession>
<dbReference type="Pfam" id="PF01930">
    <property type="entry name" value="Cas_Cas4"/>
    <property type="match status" value="1"/>
</dbReference>
<evidence type="ECO:0000256" key="8">
    <source>
        <dbReference type="ARBA" id="ARBA00023211"/>
    </source>
</evidence>
<dbReference type="InterPro" id="IPR022765">
    <property type="entry name" value="Dna2/Cas4_DUF83"/>
</dbReference>
<name>A0A918AQV4_9PSEU</name>
<dbReference type="GO" id="GO:0004527">
    <property type="term" value="F:exonuclease activity"/>
    <property type="evidence" value="ECO:0007669"/>
    <property type="project" value="UniProtKB-KW"/>
</dbReference>
<evidence type="ECO:0000256" key="5">
    <source>
        <dbReference type="ARBA" id="ARBA00023004"/>
    </source>
</evidence>
<dbReference type="InterPro" id="IPR013343">
    <property type="entry name" value="CRISPR-assoc_prot_Cas4"/>
</dbReference>
<dbReference type="RefSeq" id="WP_189225984.1">
    <property type="nucleotide sequence ID" value="NZ_BMRG01000013.1"/>
</dbReference>
<sequence>MHDRPIDTATSIPISALEHYAYCPRQAALIHLDGYFESNIDTVRGDLAHAAVDNTGTRNDRRGRKIWHSLPVWSDTIGVHGVCDTVQFTDDGPTPVEHKSGRYHPGGPADLQVAAQVICLREMFQAPVPYGAVFSGRDRRRHDVLVDDAMVDKVDRTAQAVRALLEDGVLPPPVNDKRCHRCSLRPGCLPDAATPAGADLFTPRPDGDWLD</sequence>
<protein>
    <recommendedName>
        <fullName evidence="9">CRISPR-associated exonuclease Cas4</fullName>
        <ecNumber evidence="9">3.1.12.1</ecNumber>
    </recommendedName>
</protein>
<evidence type="ECO:0000313" key="12">
    <source>
        <dbReference type="Proteomes" id="UP000639606"/>
    </source>
</evidence>
<keyword evidence="3 9" id="KW-0378">Hydrolase</keyword>
<keyword evidence="5 9" id="KW-0408">Iron</keyword>
<dbReference type="Proteomes" id="UP000639606">
    <property type="component" value="Unassembled WGS sequence"/>
</dbReference>
<dbReference type="EC" id="3.1.12.1" evidence="9"/>
<keyword evidence="1 9" id="KW-0540">Nuclease</keyword>
<keyword evidence="8 9" id="KW-0464">Manganese</keyword>
<comment type="cofactor">
    <cofactor evidence="9">
        <name>iron-sulfur cluster</name>
        <dbReference type="ChEBI" id="CHEBI:30408"/>
    </cofactor>
</comment>
<dbReference type="GO" id="GO:0046872">
    <property type="term" value="F:metal ion binding"/>
    <property type="evidence" value="ECO:0007669"/>
    <property type="project" value="UniProtKB-KW"/>
</dbReference>
<dbReference type="Gene3D" id="3.90.320.10">
    <property type="match status" value="1"/>
</dbReference>
<dbReference type="EMBL" id="BMRG01000013">
    <property type="protein sequence ID" value="GGP72653.1"/>
    <property type="molecule type" value="Genomic_DNA"/>
</dbReference>
<comment type="function">
    <text evidence="9">CRISPR (clustered regularly interspaced short palindromic repeat) is an adaptive immune system that provides protection against mobile genetic elements (viruses, transposable elements and conjugative plasmids). CRISPR clusters contain sequences complementary to antecedent mobile elements and target invading nucleic acids. CRISPR clusters are transcribed and processed into CRISPR RNA (crRNA).</text>
</comment>
<dbReference type="AlphaFoldDB" id="A0A918AQV4"/>